<dbReference type="PANTHER" id="PTHR24198:SF165">
    <property type="entry name" value="ANKYRIN REPEAT-CONTAINING PROTEIN-RELATED"/>
    <property type="match status" value="1"/>
</dbReference>
<keyword evidence="5" id="KW-1185">Reference proteome</keyword>
<dbReference type="Gene3D" id="1.25.40.20">
    <property type="entry name" value="Ankyrin repeat-containing domain"/>
    <property type="match status" value="1"/>
</dbReference>
<dbReference type="InterPro" id="IPR036770">
    <property type="entry name" value="Ankyrin_rpt-contain_sf"/>
</dbReference>
<evidence type="ECO:0000256" key="3">
    <source>
        <dbReference type="PROSITE-ProRule" id="PRU00023"/>
    </source>
</evidence>
<protein>
    <submittedName>
        <fullName evidence="4">Ankyrin repeat-containing domain protein</fullName>
    </submittedName>
</protein>
<dbReference type="GeneID" id="85329244"/>
<dbReference type="SUPFAM" id="SSF48403">
    <property type="entry name" value="Ankyrin repeat"/>
    <property type="match status" value="1"/>
</dbReference>
<reference evidence="4" key="1">
    <citation type="submission" date="2023-06" db="EMBL/GenBank/DDBJ databases">
        <title>Genome-scale phylogeny and comparative genomics of the fungal order Sordariales.</title>
        <authorList>
            <consortium name="Lawrence Berkeley National Laboratory"/>
            <person name="Hensen N."/>
            <person name="Bonometti L."/>
            <person name="Westerberg I."/>
            <person name="Brannstrom I.O."/>
            <person name="Guillou S."/>
            <person name="Cros-Aarteil S."/>
            <person name="Calhoun S."/>
            <person name="Haridas S."/>
            <person name="Kuo A."/>
            <person name="Mondo S."/>
            <person name="Pangilinan J."/>
            <person name="Riley R."/>
            <person name="LaButti K."/>
            <person name="Andreopoulos B."/>
            <person name="Lipzen A."/>
            <person name="Chen C."/>
            <person name="Yanf M."/>
            <person name="Daum C."/>
            <person name="Ng V."/>
            <person name="Clum A."/>
            <person name="Steindorff A."/>
            <person name="Ohm R."/>
            <person name="Martin F."/>
            <person name="Silar P."/>
            <person name="Natvig D."/>
            <person name="Lalanne C."/>
            <person name="Gautier V."/>
            <person name="Ament-velasquez S.L."/>
            <person name="Kruys A."/>
            <person name="Hutchinson M.I."/>
            <person name="Powell A.J."/>
            <person name="Barry K."/>
            <person name="Miller A.N."/>
            <person name="Grigoriev I.V."/>
            <person name="Debuchy R."/>
            <person name="Gladieux P."/>
            <person name="Thoren M.H."/>
            <person name="Johannesson H."/>
        </authorList>
    </citation>
    <scope>NUCLEOTIDE SEQUENCE</scope>
    <source>
        <strain evidence="4">SMH2392-1A</strain>
    </source>
</reference>
<dbReference type="RefSeq" id="XP_060291086.1">
    <property type="nucleotide sequence ID" value="XM_060445974.1"/>
</dbReference>
<dbReference type="Proteomes" id="UP001172101">
    <property type="component" value="Unassembled WGS sequence"/>
</dbReference>
<comment type="caution">
    <text evidence="4">The sequence shown here is derived from an EMBL/GenBank/DDBJ whole genome shotgun (WGS) entry which is preliminary data.</text>
</comment>
<dbReference type="AlphaFoldDB" id="A0AA39ZYH7"/>
<feature type="repeat" description="ANK" evidence="3">
    <location>
        <begin position="5"/>
        <end position="25"/>
    </location>
</feature>
<dbReference type="PROSITE" id="PS50297">
    <property type="entry name" value="ANK_REP_REGION"/>
    <property type="match status" value="2"/>
</dbReference>
<evidence type="ECO:0000313" key="5">
    <source>
        <dbReference type="Proteomes" id="UP001172101"/>
    </source>
</evidence>
<feature type="repeat" description="ANK" evidence="3">
    <location>
        <begin position="58"/>
        <end position="90"/>
    </location>
</feature>
<evidence type="ECO:0000256" key="2">
    <source>
        <dbReference type="ARBA" id="ARBA00023043"/>
    </source>
</evidence>
<organism evidence="4 5">
    <name type="scientific">Lasiosphaeria miniovina</name>
    <dbReference type="NCBI Taxonomy" id="1954250"/>
    <lineage>
        <taxon>Eukaryota</taxon>
        <taxon>Fungi</taxon>
        <taxon>Dikarya</taxon>
        <taxon>Ascomycota</taxon>
        <taxon>Pezizomycotina</taxon>
        <taxon>Sordariomycetes</taxon>
        <taxon>Sordariomycetidae</taxon>
        <taxon>Sordariales</taxon>
        <taxon>Lasiosphaeriaceae</taxon>
        <taxon>Lasiosphaeria</taxon>
    </lineage>
</organism>
<sequence length="326" mass="35857">MDDVNGKMPIHLAVLSGNFEMVQKLCREHKRSNESLDLLVDTADTLEQGAEPNVSDDESKTPLHFTYEKGEMDMMALLLAAGSDPFYRDSRGHSALHRAVKAQNLAIRALLNFGDLDAKSLAVPNHNNKSPLSIALRNQDMNTAKHGRVLLLVAQKGVSEVVEDLVKLPVGKDEDGPFEEQRRLALDEAAEHGWTEIGLSAYRRAVTEIAMSLLRRSAINDEIKTKEVLLSRSDRALEHGQQVDDLAKGQLGLGCRFHLAALDLRLDRGLDGGGVGPHTVVLAHAFLFNLSEALQMDTATFRGADCVIQWAPRTTISSILCILQLR</sequence>
<dbReference type="Pfam" id="PF12796">
    <property type="entry name" value="Ank_2"/>
    <property type="match status" value="1"/>
</dbReference>
<evidence type="ECO:0000313" key="4">
    <source>
        <dbReference type="EMBL" id="KAK0705992.1"/>
    </source>
</evidence>
<evidence type="ECO:0000256" key="1">
    <source>
        <dbReference type="ARBA" id="ARBA00022737"/>
    </source>
</evidence>
<gene>
    <name evidence="4" type="ORF">B0T26DRAFT_755541</name>
</gene>
<keyword evidence="1" id="KW-0677">Repeat</keyword>
<dbReference type="SMART" id="SM00248">
    <property type="entry name" value="ANK"/>
    <property type="match status" value="4"/>
</dbReference>
<dbReference type="EMBL" id="JAUIRO010000007">
    <property type="protein sequence ID" value="KAK0705992.1"/>
    <property type="molecule type" value="Genomic_DNA"/>
</dbReference>
<name>A0AA39ZYH7_9PEZI</name>
<keyword evidence="2 3" id="KW-0040">ANK repeat</keyword>
<proteinExistence type="predicted"/>
<accession>A0AA39ZYH7</accession>
<dbReference type="PROSITE" id="PS50088">
    <property type="entry name" value="ANK_REPEAT"/>
    <property type="match status" value="2"/>
</dbReference>
<dbReference type="InterPro" id="IPR002110">
    <property type="entry name" value="Ankyrin_rpt"/>
</dbReference>
<dbReference type="PANTHER" id="PTHR24198">
    <property type="entry name" value="ANKYRIN REPEAT AND PROTEIN KINASE DOMAIN-CONTAINING PROTEIN"/>
    <property type="match status" value="1"/>
</dbReference>